<keyword evidence="2" id="KW-0313">Glucose metabolism</keyword>
<gene>
    <name evidence="4" type="ORF">BC349_18620</name>
</gene>
<dbReference type="PANTHER" id="PTHR30344">
    <property type="entry name" value="6-PHOSPHOGLUCONOLACTONASE-RELATED"/>
    <property type="match status" value="1"/>
</dbReference>
<evidence type="ECO:0000313" key="5">
    <source>
        <dbReference type="Proteomes" id="UP000765802"/>
    </source>
</evidence>
<keyword evidence="2" id="KW-0119">Carbohydrate metabolism</keyword>
<proteinExistence type="inferred from homology"/>
<dbReference type="SUPFAM" id="SSF51004">
    <property type="entry name" value="C-terminal (heme d1) domain of cytochrome cd1-nitrite reductase"/>
    <property type="match status" value="1"/>
</dbReference>
<dbReference type="InterPro" id="IPR011048">
    <property type="entry name" value="Haem_d1_sf"/>
</dbReference>
<comment type="similarity">
    <text evidence="1">Belongs to the cycloisomerase 2 family.</text>
</comment>
<dbReference type="Pfam" id="PF10282">
    <property type="entry name" value="Lactonase"/>
    <property type="match status" value="1"/>
</dbReference>
<accession>A0ABR7MEX6</accession>
<dbReference type="RefSeq" id="WP_187258395.1">
    <property type="nucleotide sequence ID" value="NZ_JBHULF010000006.1"/>
</dbReference>
<dbReference type="Gene3D" id="2.130.10.10">
    <property type="entry name" value="YVTN repeat-like/Quinoprotein amine dehydrogenase"/>
    <property type="match status" value="1"/>
</dbReference>
<reference evidence="4 5" key="1">
    <citation type="submission" date="2016-07" db="EMBL/GenBank/DDBJ databases">
        <title>Genome analysis of Flavihumibacter stibioxidans YS-17.</title>
        <authorList>
            <person name="Shi K."/>
            <person name="Han Y."/>
            <person name="Wang G."/>
        </authorList>
    </citation>
    <scope>NUCLEOTIDE SEQUENCE [LARGE SCALE GENOMIC DNA]</scope>
    <source>
        <strain evidence="4 5">YS-17</strain>
    </source>
</reference>
<dbReference type="EMBL" id="MBUA01000031">
    <property type="protein sequence ID" value="MBC6493074.1"/>
    <property type="molecule type" value="Genomic_DNA"/>
</dbReference>
<sequence>MIKKLLLSFIIIAGTQALKAQQYFLFTGTYTTGTSEGIYVYKFDAATGKISPADTAKGVQQPSYLSLSADGNFLYAVNESGGKEPGQISAFSFDKASGRLTFLNKRPSFGDYPCYITVSNNRKWVIAANYGGGNFVAYAVNADGSLSDNYQVIQHEGNGPNKARQDAPHVHSTILSPDQRHLLVSDLGTDKVIAYRFNENAVTNPLNPVPAHIAMVPGGSGPRHLEFHPNGKWVYLMEELSGQVSAWKYHKGKMRPIQRAEAHPEGYTGDRGSADIHLSPDGKHLYASNRYQANNLAIFRVNKKTGMLTPAGFQDVIGNKPRNFVIEPTGRYILVANQESNDFRVFRRNETTGLLTPTETVVTVGNPVCLKLLRIQD</sequence>
<evidence type="ECO:0008006" key="6">
    <source>
        <dbReference type="Google" id="ProtNLM"/>
    </source>
</evidence>
<comment type="caution">
    <text evidence="4">The sequence shown here is derived from an EMBL/GenBank/DDBJ whole genome shotgun (WGS) entry which is preliminary data.</text>
</comment>
<feature type="chain" id="PRO_5045950668" description="6-phosphogluconolactonase" evidence="3">
    <location>
        <begin position="20"/>
        <end position="377"/>
    </location>
</feature>
<dbReference type="InterPro" id="IPR019405">
    <property type="entry name" value="Lactonase_7-beta_prop"/>
</dbReference>
<evidence type="ECO:0000256" key="3">
    <source>
        <dbReference type="SAM" id="SignalP"/>
    </source>
</evidence>
<feature type="signal peptide" evidence="3">
    <location>
        <begin position="1"/>
        <end position="19"/>
    </location>
</feature>
<keyword evidence="3" id="KW-0732">Signal</keyword>
<dbReference type="PANTHER" id="PTHR30344:SF1">
    <property type="entry name" value="6-PHOSPHOGLUCONOLACTONASE"/>
    <property type="match status" value="1"/>
</dbReference>
<protein>
    <recommendedName>
        <fullName evidence="6">6-phosphogluconolactonase</fullName>
    </recommendedName>
</protein>
<keyword evidence="5" id="KW-1185">Reference proteome</keyword>
<name>A0ABR7MEX6_9BACT</name>
<evidence type="ECO:0000256" key="2">
    <source>
        <dbReference type="ARBA" id="ARBA00022526"/>
    </source>
</evidence>
<dbReference type="Proteomes" id="UP000765802">
    <property type="component" value="Unassembled WGS sequence"/>
</dbReference>
<dbReference type="InterPro" id="IPR050282">
    <property type="entry name" value="Cycloisomerase_2"/>
</dbReference>
<dbReference type="InterPro" id="IPR015943">
    <property type="entry name" value="WD40/YVTN_repeat-like_dom_sf"/>
</dbReference>
<organism evidence="4 5">
    <name type="scientific">Flavihumibacter stibioxidans</name>
    <dbReference type="NCBI Taxonomy" id="1834163"/>
    <lineage>
        <taxon>Bacteria</taxon>
        <taxon>Pseudomonadati</taxon>
        <taxon>Bacteroidota</taxon>
        <taxon>Chitinophagia</taxon>
        <taxon>Chitinophagales</taxon>
        <taxon>Chitinophagaceae</taxon>
        <taxon>Flavihumibacter</taxon>
    </lineage>
</organism>
<evidence type="ECO:0000256" key="1">
    <source>
        <dbReference type="ARBA" id="ARBA00005564"/>
    </source>
</evidence>
<evidence type="ECO:0000313" key="4">
    <source>
        <dbReference type="EMBL" id="MBC6493074.1"/>
    </source>
</evidence>